<reference evidence="2 3" key="1">
    <citation type="submission" date="2021-06" db="EMBL/GenBank/DDBJ databases">
        <title>Clostridia strains as spoilage organisms.</title>
        <authorList>
            <person name="Wambui J."/>
            <person name="Stephan R."/>
            <person name="Stevens M.J.A."/>
        </authorList>
    </citation>
    <scope>NUCLEOTIDE SEQUENCE [LARGE SCALE GENOMIC DNA]</scope>
    <source>
        <strain evidence="2 3">DSM 14204</strain>
    </source>
</reference>
<evidence type="ECO:0000313" key="2">
    <source>
        <dbReference type="EMBL" id="MBU3159173.1"/>
    </source>
</evidence>
<accession>A0ABS6BQH1</accession>
<keyword evidence="1" id="KW-0472">Membrane</keyword>
<comment type="caution">
    <text evidence="2">The sequence shown here is derived from an EMBL/GenBank/DDBJ whole genome shotgun (WGS) entry which is preliminary data.</text>
</comment>
<proteinExistence type="predicted"/>
<evidence type="ECO:0000313" key="3">
    <source>
        <dbReference type="Proteomes" id="UP000776252"/>
    </source>
</evidence>
<evidence type="ECO:0000256" key="1">
    <source>
        <dbReference type="SAM" id="Phobius"/>
    </source>
</evidence>
<name>A0ABS6BQH1_9CLOT</name>
<organism evidence="2 3">
    <name type="scientific">Clostridium frigoris</name>
    <dbReference type="NCBI Taxonomy" id="205327"/>
    <lineage>
        <taxon>Bacteria</taxon>
        <taxon>Bacillati</taxon>
        <taxon>Bacillota</taxon>
        <taxon>Clostridia</taxon>
        <taxon>Eubacteriales</taxon>
        <taxon>Clostridiaceae</taxon>
        <taxon>Clostridium</taxon>
    </lineage>
</organism>
<dbReference type="RefSeq" id="WP_216146377.1">
    <property type="nucleotide sequence ID" value="NZ_JAHLDV010000007.1"/>
</dbReference>
<keyword evidence="1" id="KW-0812">Transmembrane</keyword>
<dbReference type="Proteomes" id="UP000776252">
    <property type="component" value="Unassembled WGS sequence"/>
</dbReference>
<protein>
    <submittedName>
        <fullName evidence="2">Uncharacterized protein</fullName>
    </submittedName>
</protein>
<feature type="transmembrane region" description="Helical" evidence="1">
    <location>
        <begin position="21"/>
        <end position="45"/>
    </location>
</feature>
<dbReference type="EMBL" id="JAHLDV010000007">
    <property type="protein sequence ID" value="MBU3159173.1"/>
    <property type="molecule type" value="Genomic_DNA"/>
</dbReference>
<keyword evidence="3" id="KW-1185">Reference proteome</keyword>
<keyword evidence="1" id="KW-1133">Transmembrane helix</keyword>
<gene>
    <name evidence="2" type="ORF">KPL37_05305</name>
</gene>
<sequence>MNYLRTFSKINKYKQKKQKVTLVKGIAIFSVIGIAIGGFATRLLAQSHLDEKKEATINGDYKNGNEDINIKRDEIKHTLEEFGDEVVGDVGMAMEKALEGLEDKKHNENEIKE</sequence>